<sequence>MKSQTKLKILASSGLLIISVLPLISKELFIAANGHLKTPMADPLLPLLFIVGLFLNWKYIPQILISILGIIFLVSAFMLVGTMASSASPFRPGWIIFILCSILSILSLFQITKPTGQN</sequence>
<accession>A0A419VXI3</accession>
<keyword evidence="1" id="KW-1133">Transmembrane helix</keyword>
<organism evidence="2 3">
    <name type="scientific">Mangrovibacterium diazotrophicum</name>
    <dbReference type="NCBI Taxonomy" id="1261403"/>
    <lineage>
        <taxon>Bacteria</taxon>
        <taxon>Pseudomonadati</taxon>
        <taxon>Bacteroidota</taxon>
        <taxon>Bacteroidia</taxon>
        <taxon>Marinilabiliales</taxon>
        <taxon>Prolixibacteraceae</taxon>
        <taxon>Mangrovibacterium</taxon>
    </lineage>
</organism>
<dbReference type="EMBL" id="RAPN01000003">
    <property type="protein sequence ID" value="RKD87933.1"/>
    <property type="molecule type" value="Genomic_DNA"/>
</dbReference>
<dbReference type="RefSeq" id="WP_147377279.1">
    <property type="nucleotide sequence ID" value="NZ_RAPN01000003.1"/>
</dbReference>
<keyword evidence="3" id="KW-1185">Reference proteome</keyword>
<evidence type="ECO:0000313" key="2">
    <source>
        <dbReference type="EMBL" id="RKD87933.1"/>
    </source>
</evidence>
<comment type="caution">
    <text evidence="2">The sequence shown here is derived from an EMBL/GenBank/DDBJ whole genome shotgun (WGS) entry which is preliminary data.</text>
</comment>
<feature type="transmembrane region" description="Helical" evidence="1">
    <location>
        <begin position="44"/>
        <end position="60"/>
    </location>
</feature>
<keyword evidence="1" id="KW-0472">Membrane</keyword>
<protein>
    <submittedName>
        <fullName evidence="2">Uncharacterized protein</fullName>
    </submittedName>
</protein>
<evidence type="ECO:0000256" key="1">
    <source>
        <dbReference type="SAM" id="Phobius"/>
    </source>
</evidence>
<proteinExistence type="predicted"/>
<evidence type="ECO:0000313" key="3">
    <source>
        <dbReference type="Proteomes" id="UP000283387"/>
    </source>
</evidence>
<dbReference type="AlphaFoldDB" id="A0A419VXI3"/>
<gene>
    <name evidence="2" type="ORF">BC643_3941</name>
</gene>
<name>A0A419VXI3_9BACT</name>
<feature type="transmembrane region" description="Helical" evidence="1">
    <location>
        <begin position="67"/>
        <end position="87"/>
    </location>
</feature>
<feature type="transmembrane region" description="Helical" evidence="1">
    <location>
        <begin position="7"/>
        <end position="24"/>
    </location>
</feature>
<dbReference type="Proteomes" id="UP000283387">
    <property type="component" value="Unassembled WGS sequence"/>
</dbReference>
<keyword evidence="1" id="KW-0812">Transmembrane</keyword>
<reference evidence="2 3" key="1">
    <citation type="submission" date="2018-09" db="EMBL/GenBank/DDBJ databases">
        <title>Genomic Encyclopedia of Archaeal and Bacterial Type Strains, Phase II (KMG-II): from individual species to whole genera.</title>
        <authorList>
            <person name="Goeker M."/>
        </authorList>
    </citation>
    <scope>NUCLEOTIDE SEQUENCE [LARGE SCALE GENOMIC DNA]</scope>
    <source>
        <strain evidence="2 3">DSM 27148</strain>
    </source>
</reference>
<feature type="transmembrane region" description="Helical" evidence="1">
    <location>
        <begin position="93"/>
        <end position="112"/>
    </location>
</feature>